<evidence type="ECO:0000259" key="9">
    <source>
        <dbReference type="Pfam" id="PF13567"/>
    </source>
</evidence>
<keyword evidence="5 7" id="KW-0472">Membrane</keyword>
<organism evidence="10 11">
    <name type="scientific">Neomesorhizobium albiziae</name>
    <dbReference type="NCBI Taxonomy" id="335020"/>
    <lineage>
        <taxon>Bacteria</taxon>
        <taxon>Pseudomonadati</taxon>
        <taxon>Pseudomonadota</taxon>
        <taxon>Alphaproteobacteria</taxon>
        <taxon>Hyphomicrobiales</taxon>
        <taxon>Phyllobacteriaceae</taxon>
        <taxon>Neomesorhizobium</taxon>
    </lineage>
</organism>
<proteinExistence type="predicted"/>
<evidence type="ECO:0000259" key="8">
    <source>
        <dbReference type="Pfam" id="PF03772"/>
    </source>
</evidence>
<evidence type="ECO:0000256" key="5">
    <source>
        <dbReference type="ARBA" id="ARBA00023136"/>
    </source>
</evidence>
<feature type="transmembrane region" description="Helical" evidence="7">
    <location>
        <begin position="475"/>
        <end position="497"/>
    </location>
</feature>
<keyword evidence="11" id="KW-1185">Reference proteome</keyword>
<dbReference type="AlphaFoldDB" id="A0A1I4BV74"/>
<dbReference type="PANTHER" id="PTHR30619">
    <property type="entry name" value="DNA INTERNALIZATION/COMPETENCE PROTEIN COMEC/REC2"/>
    <property type="match status" value="1"/>
</dbReference>
<dbReference type="Pfam" id="PF03772">
    <property type="entry name" value="Competence"/>
    <property type="match status" value="1"/>
</dbReference>
<dbReference type="NCBIfam" id="TIGR00360">
    <property type="entry name" value="ComEC_N-term"/>
    <property type="match status" value="1"/>
</dbReference>
<evidence type="ECO:0000256" key="7">
    <source>
        <dbReference type="SAM" id="Phobius"/>
    </source>
</evidence>
<feature type="transmembrane region" description="Helical" evidence="7">
    <location>
        <begin position="431"/>
        <end position="449"/>
    </location>
</feature>
<name>A0A1I4BV74_9HYPH</name>
<evidence type="ECO:0000256" key="4">
    <source>
        <dbReference type="ARBA" id="ARBA00022989"/>
    </source>
</evidence>
<dbReference type="Proteomes" id="UP000323300">
    <property type="component" value="Unassembled WGS sequence"/>
</dbReference>
<evidence type="ECO:0000313" key="11">
    <source>
        <dbReference type="Proteomes" id="UP000323300"/>
    </source>
</evidence>
<feature type="transmembrane region" description="Helical" evidence="7">
    <location>
        <begin position="79"/>
        <end position="97"/>
    </location>
</feature>
<evidence type="ECO:0000256" key="1">
    <source>
        <dbReference type="ARBA" id="ARBA00004651"/>
    </source>
</evidence>
<gene>
    <name evidence="10" type="ORF">SAMN04488498_11163</name>
</gene>
<feature type="transmembrane region" description="Helical" evidence="7">
    <location>
        <begin position="407"/>
        <end position="425"/>
    </location>
</feature>
<feature type="transmembrane region" description="Helical" evidence="7">
    <location>
        <begin position="364"/>
        <end position="386"/>
    </location>
</feature>
<feature type="transmembrane region" description="Helical" evidence="7">
    <location>
        <begin position="542"/>
        <end position="560"/>
    </location>
</feature>
<dbReference type="InterPro" id="IPR052159">
    <property type="entry name" value="Competence_DNA_uptake"/>
</dbReference>
<accession>A0A1I4BV74</accession>
<reference evidence="10 11" key="1">
    <citation type="submission" date="2016-10" db="EMBL/GenBank/DDBJ databases">
        <authorList>
            <person name="Varghese N."/>
            <person name="Submissions S."/>
        </authorList>
    </citation>
    <scope>NUCLEOTIDE SEQUENCE [LARGE SCALE GENOMIC DNA]</scope>
    <source>
        <strain evidence="10 11">DSM 21822</strain>
    </source>
</reference>
<evidence type="ECO:0000256" key="2">
    <source>
        <dbReference type="ARBA" id="ARBA00022475"/>
    </source>
</evidence>
<dbReference type="PANTHER" id="PTHR30619:SF1">
    <property type="entry name" value="RECOMBINATION PROTEIN 2"/>
    <property type="match status" value="1"/>
</dbReference>
<sequence>MAGGAADTVRRDVSERSFLGAPPGDVLPATADPASFPTLPSSRIRPPLAAPPAKNLLVRIGTRLTRGLAAALSTEADRGTLFLFVPVLLAAGAILYYTAPGEPAFYALWASAVTLAVLTVMSRGNRLIQLALLSALIVMLGVLIAKFESWRAGTKVIGSEISTRLTGRVVLIEHQANGRVRLTVDVIATARPVLRHAPDRVRVSAREIPAGVIAGSEVVGVARLRPPSGPVRPDGYDFSFESYFDGIGANGFFLSGPDLVEASAAPGFAARFRAAVENTRAALARHIRERIGGVEGEIAAALVVGVRAGIPEPVNEALRRTGLAHILSISGLHMALVAATIMGALRAGFALFPDFASRRPVKKYAASAALVAIAVYLFISGSAVAAERSFIMLAVMLTALLFDRAALTMRNLAIAALVVIVWSPHEVAGPSFQMSFAATAALIGAYAWWSNREWMRATTPDDFHRPLAFRLVRKGLHYAGGLALTSLIAGVATTPYGAYHFQRISPFSLAANLAAMPVVSAVVMPAAVLGMVAMPFGLDGPVFDLMGKGLSVMLAIAEWFSERSPLDAVGIVPPGAVIILTIALAISALCTTWLRLAALPFLCVGLIWIGGRQTPDVLVSEDARLIAMRLDDENVAVNRSRPSSFTIQNWQRALQAADVMTPKNQAFAKPEVDGEPDMGFSCQSGLCLARHRSGAVVAHAGSGESAKAACDTADLIVVDDASVQDLCAGKPVAVITKRDLARRGSAEIFLLPDSAPAIDYAISEPYRPWHSQRQFSREARGLPPYRRLGQTSAPTEND</sequence>
<feature type="domain" description="DUF4131" evidence="9">
    <location>
        <begin position="102"/>
        <end position="252"/>
    </location>
</feature>
<keyword evidence="2" id="KW-1003">Cell membrane</keyword>
<dbReference type="EMBL" id="FOSL01000011">
    <property type="protein sequence ID" value="SFK71821.1"/>
    <property type="molecule type" value="Genomic_DNA"/>
</dbReference>
<feature type="transmembrane region" description="Helical" evidence="7">
    <location>
        <begin position="593"/>
        <end position="611"/>
    </location>
</feature>
<evidence type="ECO:0000256" key="6">
    <source>
        <dbReference type="SAM" id="MobiDB-lite"/>
    </source>
</evidence>
<feature type="transmembrane region" description="Helical" evidence="7">
    <location>
        <begin position="509"/>
        <end position="530"/>
    </location>
</feature>
<keyword evidence="3 7" id="KW-0812">Transmembrane</keyword>
<keyword evidence="4 7" id="KW-1133">Transmembrane helix</keyword>
<feature type="region of interest" description="Disordered" evidence="6">
    <location>
        <begin position="772"/>
        <end position="798"/>
    </location>
</feature>
<feature type="transmembrane region" description="Helical" evidence="7">
    <location>
        <begin position="127"/>
        <end position="145"/>
    </location>
</feature>
<evidence type="ECO:0000313" key="10">
    <source>
        <dbReference type="EMBL" id="SFK71821.1"/>
    </source>
</evidence>
<dbReference type="GO" id="GO:0005886">
    <property type="term" value="C:plasma membrane"/>
    <property type="evidence" value="ECO:0007669"/>
    <property type="project" value="UniProtKB-SubCell"/>
</dbReference>
<protein>
    <submittedName>
        <fullName evidence="10">Competence protein ComEC</fullName>
    </submittedName>
</protein>
<dbReference type="InterPro" id="IPR004477">
    <property type="entry name" value="ComEC_N"/>
</dbReference>
<feature type="transmembrane region" description="Helical" evidence="7">
    <location>
        <begin position="326"/>
        <end position="352"/>
    </location>
</feature>
<feature type="domain" description="ComEC/Rec2-related protein" evidence="8">
    <location>
        <begin position="302"/>
        <end position="594"/>
    </location>
</feature>
<feature type="compositionally biased region" description="Polar residues" evidence="6">
    <location>
        <begin position="789"/>
        <end position="798"/>
    </location>
</feature>
<dbReference type="InterPro" id="IPR025405">
    <property type="entry name" value="DUF4131"/>
</dbReference>
<evidence type="ECO:0000256" key="3">
    <source>
        <dbReference type="ARBA" id="ARBA00022692"/>
    </source>
</evidence>
<comment type="subcellular location">
    <subcellularLocation>
        <location evidence="1">Cell membrane</location>
        <topology evidence="1">Multi-pass membrane protein</topology>
    </subcellularLocation>
</comment>
<feature type="transmembrane region" description="Helical" evidence="7">
    <location>
        <begin position="566"/>
        <end position="586"/>
    </location>
</feature>
<dbReference type="Pfam" id="PF13567">
    <property type="entry name" value="DUF4131"/>
    <property type="match status" value="1"/>
</dbReference>
<dbReference type="RefSeq" id="WP_244621770.1">
    <property type="nucleotide sequence ID" value="NZ_BSPE01000004.1"/>
</dbReference>